<evidence type="ECO:0000256" key="1">
    <source>
        <dbReference type="SAM" id="MobiDB-lite"/>
    </source>
</evidence>
<comment type="caution">
    <text evidence="2">The sequence shown here is derived from an EMBL/GenBank/DDBJ whole genome shotgun (WGS) entry which is preliminary data.</text>
</comment>
<dbReference type="Proteomes" id="UP001159405">
    <property type="component" value="Unassembled WGS sequence"/>
</dbReference>
<evidence type="ECO:0008006" key="4">
    <source>
        <dbReference type="Google" id="ProtNLM"/>
    </source>
</evidence>
<feature type="region of interest" description="Disordered" evidence="1">
    <location>
        <begin position="402"/>
        <end position="523"/>
    </location>
</feature>
<dbReference type="Gene3D" id="3.90.70.80">
    <property type="match status" value="1"/>
</dbReference>
<feature type="compositionally biased region" description="Basic and acidic residues" evidence="1">
    <location>
        <begin position="432"/>
        <end position="442"/>
    </location>
</feature>
<evidence type="ECO:0000313" key="3">
    <source>
        <dbReference type="Proteomes" id="UP001159405"/>
    </source>
</evidence>
<organism evidence="2 3">
    <name type="scientific">Porites lobata</name>
    <dbReference type="NCBI Taxonomy" id="104759"/>
    <lineage>
        <taxon>Eukaryota</taxon>
        <taxon>Metazoa</taxon>
        <taxon>Cnidaria</taxon>
        <taxon>Anthozoa</taxon>
        <taxon>Hexacorallia</taxon>
        <taxon>Scleractinia</taxon>
        <taxon>Fungiina</taxon>
        <taxon>Poritidae</taxon>
        <taxon>Porites</taxon>
    </lineage>
</organism>
<feature type="compositionally biased region" description="Basic and acidic residues" evidence="1">
    <location>
        <begin position="479"/>
        <end position="490"/>
    </location>
</feature>
<proteinExistence type="predicted"/>
<keyword evidence="3" id="KW-1185">Reference proteome</keyword>
<evidence type="ECO:0000313" key="2">
    <source>
        <dbReference type="EMBL" id="CAH3131884.1"/>
    </source>
</evidence>
<gene>
    <name evidence="2" type="ORF">PLOB_00036321</name>
</gene>
<dbReference type="InterPro" id="IPR047273">
    <property type="entry name" value="VRTN_OTU_dom"/>
</dbReference>
<dbReference type="EMBL" id="CALNXK010000050">
    <property type="protein sequence ID" value="CAH3131884.1"/>
    <property type="molecule type" value="Genomic_DNA"/>
</dbReference>
<sequence>MAHRRTNILSLYTCPPIIFALIHIYDKDQGNFLVIDTHKIPAKVGGNGNGVLACVNYQAANLNDAIMDLARWIRERISSSIMEPSRQSLLELEATQVVSEETWTFPSEEEKASDDYLNLAQSDAESLKNTNCVWSSTGQKNLNVGENFDSSKILTNKEKAQKILVNFQPLLLAKINDSNTALTQRNNVDVVSKGLLPLDFKQWVPLTVSADGNCLYNAVSISLVGDLSVAALLRMLTASELFAHSEFYSKHPQLGDFSRVSRYSLSSIISIFLSENKALSVFNGNRNKVSRAIETMAQVTAKPYVFSSAFNILALASVIRRPIFAVHPDEPTALRMKLATHGFYYPREALTAGSDLDSINSDAIYVMWTRTNRLPINPWKPNHFVLLKKKTDAFPGKNYAVSAASERNTSSPSSSCPDTVESSLSKTKWHLPKVEDRSDRKVPNNSPNIIKSGRQKRLFDQSDANKEHGQPHKKAKIKSLLDAKPKDEIAGSRGSHTHSNPADINDEDVLPLKGPGLSTAGSSKQHAHLSTMITLASHIMNNGLIVPTQDLAKKYKELKRLKESTHLESSCLLEIMSKHLNVAQIYIEGKGYIIENHGRELAKVVESLQQLRESDQSIVNRKVEEAVGSTYETLLKYLDTKRDRDTVKAILAKITSAKCMAKLANVQDKRSFSHSKGLVFRNLYLFEEMKQGIEVTEPTMSEEARRKNAIGFSRK</sequence>
<accession>A0ABN8P340</accession>
<reference evidence="2 3" key="1">
    <citation type="submission" date="2022-05" db="EMBL/GenBank/DDBJ databases">
        <authorList>
            <consortium name="Genoscope - CEA"/>
            <person name="William W."/>
        </authorList>
    </citation>
    <scope>NUCLEOTIDE SEQUENCE [LARGE SCALE GENOMIC DNA]</scope>
</reference>
<name>A0ABN8P340_9CNID</name>
<protein>
    <recommendedName>
        <fullName evidence="4">OTU domain-containing protein</fullName>
    </recommendedName>
</protein>
<feature type="compositionally biased region" description="Polar residues" evidence="1">
    <location>
        <begin position="405"/>
        <end position="426"/>
    </location>
</feature>
<feature type="compositionally biased region" description="Basic and acidic residues" evidence="1">
    <location>
        <begin position="457"/>
        <end position="470"/>
    </location>
</feature>
<dbReference type="CDD" id="cd22791">
    <property type="entry name" value="OTU_VRTN"/>
    <property type="match status" value="1"/>
</dbReference>